<organism evidence="4 5">
    <name type="scientific">Protomyces lactucae-debilis</name>
    <dbReference type="NCBI Taxonomy" id="2754530"/>
    <lineage>
        <taxon>Eukaryota</taxon>
        <taxon>Fungi</taxon>
        <taxon>Dikarya</taxon>
        <taxon>Ascomycota</taxon>
        <taxon>Taphrinomycotina</taxon>
        <taxon>Taphrinomycetes</taxon>
        <taxon>Taphrinales</taxon>
        <taxon>Protomycetaceae</taxon>
        <taxon>Protomyces</taxon>
    </lineage>
</organism>
<dbReference type="Proteomes" id="UP000193685">
    <property type="component" value="Unassembled WGS sequence"/>
</dbReference>
<dbReference type="GeneID" id="63785780"/>
<dbReference type="InterPro" id="IPR008862">
    <property type="entry name" value="Tcp11"/>
</dbReference>
<dbReference type="STRING" id="56484.A0A1Y2FGN5"/>
<comment type="caution">
    <text evidence="4">The sequence shown here is derived from an EMBL/GenBank/DDBJ whole genome shotgun (WGS) entry which is preliminary data.</text>
</comment>
<reference evidence="4 5" key="1">
    <citation type="submission" date="2016-07" db="EMBL/GenBank/DDBJ databases">
        <title>Pervasive Adenine N6-methylation of Active Genes in Fungi.</title>
        <authorList>
            <consortium name="DOE Joint Genome Institute"/>
            <person name="Mondo S.J."/>
            <person name="Dannebaum R.O."/>
            <person name="Kuo R.C."/>
            <person name="Labutti K."/>
            <person name="Haridas S."/>
            <person name="Kuo A."/>
            <person name="Salamov A."/>
            <person name="Ahrendt S.R."/>
            <person name="Lipzen A."/>
            <person name="Sullivan W."/>
            <person name="Andreopoulos W.B."/>
            <person name="Clum A."/>
            <person name="Lindquist E."/>
            <person name="Daum C."/>
            <person name="Ramamoorthy G.K."/>
            <person name="Gryganskyi A."/>
            <person name="Culley D."/>
            <person name="Magnuson J.K."/>
            <person name="James T.Y."/>
            <person name="O'Malley M.A."/>
            <person name="Stajich J.E."/>
            <person name="Spatafora J.W."/>
            <person name="Visel A."/>
            <person name="Grigoriev I.V."/>
        </authorList>
    </citation>
    <scope>NUCLEOTIDE SEQUENCE [LARGE SCALE GENOMIC DNA]</scope>
    <source>
        <strain evidence="4 5">12-1054</strain>
    </source>
</reference>
<dbReference type="GO" id="GO:0010737">
    <property type="term" value="P:protein kinase A signaling"/>
    <property type="evidence" value="ECO:0007669"/>
    <property type="project" value="TreeGrafter"/>
</dbReference>
<dbReference type="OrthoDB" id="276323at2759"/>
<evidence type="ECO:0000256" key="1">
    <source>
        <dbReference type="ARBA" id="ARBA00010954"/>
    </source>
</evidence>
<dbReference type="Pfam" id="PF05794">
    <property type="entry name" value="Tcp11"/>
    <property type="match status" value="1"/>
</dbReference>
<dbReference type="PANTHER" id="PTHR12832">
    <property type="entry name" value="TESTIS-SPECIFIC PROTEIN PBS13 T-COMPLEX 11"/>
    <property type="match status" value="1"/>
</dbReference>
<dbReference type="AlphaFoldDB" id="A0A1Y2FGN5"/>
<evidence type="ECO:0000256" key="3">
    <source>
        <dbReference type="SAM" id="MobiDB-lite"/>
    </source>
</evidence>
<keyword evidence="2" id="KW-0175">Coiled coil</keyword>
<proteinExistence type="inferred from homology"/>
<feature type="coiled-coil region" evidence="2">
    <location>
        <begin position="116"/>
        <end position="152"/>
    </location>
</feature>
<feature type="region of interest" description="Disordered" evidence="3">
    <location>
        <begin position="1"/>
        <end position="32"/>
    </location>
</feature>
<dbReference type="RefSeq" id="XP_040725689.1">
    <property type="nucleotide sequence ID" value="XM_040869181.1"/>
</dbReference>
<keyword evidence="5" id="KW-1185">Reference proteome</keyword>
<name>A0A1Y2FGN5_PROLT</name>
<comment type="similarity">
    <text evidence="1">Belongs to the TCP11 family.</text>
</comment>
<evidence type="ECO:0000313" key="5">
    <source>
        <dbReference type="Proteomes" id="UP000193685"/>
    </source>
</evidence>
<gene>
    <name evidence="4" type="ORF">BCR37DRAFT_379070</name>
</gene>
<dbReference type="PANTHER" id="PTHR12832:SF18">
    <property type="entry name" value="IQ CALMODULIN-BINDING MOTIF DOMAIN PROTEIN (AFU_ORTHOLOGUE AFUA_1G08920)"/>
    <property type="match status" value="1"/>
</dbReference>
<evidence type="ECO:0000313" key="4">
    <source>
        <dbReference type="EMBL" id="ORY83108.1"/>
    </source>
</evidence>
<sequence length="833" mass="93785">MTDKTTMSGDEELPKAPKRLSRLQVRTEPQRDLSKHLSQVQTARDTFLQARQDRLAERSIKVAERVLRSRRSNETEVACKLQVMRAQLSAAQAARSSLVAQIAAQGSRTVAKAQLIARQHRERQDAEREAKRAALQQKLEDAERRRLVALQRRASPTRSRSRSPPLGDAALLRRAKEVAARCIQRTWRRQTCLAKIKAFSATSLTMRMPGKSFEDIAALISSKAVIAATLPVLKLCGLVEPVGNQQETTCRKFLSIYMLMNHPKEVLTESGQLESRLQEQASLFAQAFSGWLAQAAQGNPPSNERVVRSWASYNLAFEDWKMEDSASLVQHMVAQFVELDMIWLVVRDSTEATVAEEYHKGIRQNQVLLLAKLRRIIGEEVRPMIAKAIKQARSKRARRRPQRMTEDGPKLEMMDFISLWQRIRTPNNRQLVHELALDKNYVIPHTVEESPGEVQIKTAFYDFMRESMRDGECPMWLPTIIQECKQRLQRLVMPNSPTFAAISNSFDLAFITKQCERNCFDYLQCTQMLVSMMKSLCAPSRDEAVAAIDQLQGSSREDLFVKRIDAIFKTLDQMLIDWANYHLKLATATLIPQAVSYERIKFDEDLQAGRTSIVKTTILLQQECRRFEQEAAEASSQEIVASAIARVFASDVELPETLALDHGRIKSFRNQSRDIVQIAALLSTARGLMRSQASSVHLSPVSWNALKSRLAILCCQEVDASALSSEMNRHFDISLGSHETDTARTTRHALLAGLVSRCDTNSQVSMLLMKRLVQQLAWSIRQGQECSASAIASAGLSDLSLELHLLCSAAGKVAALNTASYGDLYEKIFAEDE</sequence>
<dbReference type="EMBL" id="MCFI01000008">
    <property type="protein sequence ID" value="ORY83108.1"/>
    <property type="molecule type" value="Genomic_DNA"/>
</dbReference>
<accession>A0A1Y2FGN5</accession>
<protein>
    <submittedName>
        <fullName evidence="4">T-complex protein 11-domain-containing protein</fullName>
    </submittedName>
</protein>
<evidence type="ECO:0000256" key="2">
    <source>
        <dbReference type="SAM" id="Coils"/>
    </source>
</evidence>
<dbReference type="OMA" id="FHAWKTH"/>